<proteinExistence type="inferred from homology"/>
<evidence type="ECO:0000259" key="3">
    <source>
        <dbReference type="SMART" id="SM00093"/>
    </source>
</evidence>
<dbReference type="InterPro" id="IPR042185">
    <property type="entry name" value="Serpin_sf_2"/>
</dbReference>
<organism evidence="4 5">
    <name type="scientific">Tetrahymena thermophila (strain SB210)</name>
    <dbReference type="NCBI Taxonomy" id="312017"/>
    <lineage>
        <taxon>Eukaryota</taxon>
        <taxon>Sar</taxon>
        <taxon>Alveolata</taxon>
        <taxon>Ciliophora</taxon>
        <taxon>Intramacronucleata</taxon>
        <taxon>Oligohymenophorea</taxon>
        <taxon>Hymenostomatida</taxon>
        <taxon>Tetrahymenina</taxon>
        <taxon>Tetrahymenidae</taxon>
        <taxon>Tetrahymena</taxon>
    </lineage>
</organism>
<evidence type="ECO:0000256" key="1">
    <source>
        <dbReference type="ARBA" id="ARBA00009500"/>
    </source>
</evidence>
<dbReference type="Proteomes" id="UP000009168">
    <property type="component" value="Unassembled WGS sequence"/>
</dbReference>
<dbReference type="SUPFAM" id="SSF56574">
    <property type="entry name" value="Serpins"/>
    <property type="match status" value="1"/>
</dbReference>
<dbReference type="GO" id="GO:0005615">
    <property type="term" value="C:extracellular space"/>
    <property type="evidence" value="ECO:0007669"/>
    <property type="project" value="InterPro"/>
</dbReference>
<dbReference type="Gene3D" id="2.30.39.10">
    <property type="entry name" value="Alpha-1-antitrypsin, domain 1"/>
    <property type="match status" value="1"/>
</dbReference>
<dbReference type="InterPro" id="IPR000215">
    <property type="entry name" value="Serpin_fam"/>
</dbReference>
<dbReference type="CDD" id="cd00172">
    <property type="entry name" value="serpin"/>
    <property type="match status" value="1"/>
</dbReference>
<dbReference type="PANTHER" id="PTHR11461:SF211">
    <property type="entry name" value="GH10112P-RELATED"/>
    <property type="match status" value="1"/>
</dbReference>
<dbReference type="EMBL" id="GG662498">
    <property type="protein sequence ID" value="EAR85713.2"/>
    <property type="molecule type" value="Genomic_DNA"/>
</dbReference>
<gene>
    <name evidence="4" type="ORF">TTHERM_00311930</name>
</gene>
<reference evidence="5" key="1">
    <citation type="journal article" date="2006" name="PLoS Biol.">
        <title>Macronuclear genome sequence of the ciliate Tetrahymena thermophila, a model eukaryote.</title>
        <authorList>
            <person name="Eisen J.A."/>
            <person name="Coyne R.S."/>
            <person name="Wu M."/>
            <person name="Wu D."/>
            <person name="Thiagarajan M."/>
            <person name="Wortman J.R."/>
            <person name="Badger J.H."/>
            <person name="Ren Q."/>
            <person name="Amedeo P."/>
            <person name="Jones K.M."/>
            <person name="Tallon L.J."/>
            <person name="Delcher A.L."/>
            <person name="Salzberg S.L."/>
            <person name="Silva J.C."/>
            <person name="Haas B.J."/>
            <person name="Majoros W.H."/>
            <person name="Farzad M."/>
            <person name="Carlton J.M."/>
            <person name="Smith R.K. Jr."/>
            <person name="Garg J."/>
            <person name="Pearlman R.E."/>
            <person name="Karrer K.M."/>
            <person name="Sun L."/>
            <person name="Manning G."/>
            <person name="Elde N.C."/>
            <person name="Turkewitz A.P."/>
            <person name="Asai D.J."/>
            <person name="Wilkes D.E."/>
            <person name="Wang Y."/>
            <person name="Cai H."/>
            <person name="Collins K."/>
            <person name="Stewart B.A."/>
            <person name="Lee S.R."/>
            <person name="Wilamowska K."/>
            <person name="Weinberg Z."/>
            <person name="Ruzzo W.L."/>
            <person name="Wloga D."/>
            <person name="Gaertig J."/>
            <person name="Frankel J."/>
            <person name="Tsao C.-C."/>
            <person name="Gorovsky M.A."/>
            <person name="Keeling P.J."/>
            <person name="Waller R.F."/>
            <person name="Patron N.J."/>
            <person name="Cherry J.M."/>
            <person name="Stover N.A."/>
            <person name="Krieger C.J."/>
            <person name="del Toro C."/>
            <person name="Ryder H.F."/>
            <person name="Williamson S.C."/>
            <person name="Barbeau R.A."/>
            <person name="Hamilton E.P."/>
            <person name="Orias E."/>
        </authorList>
    </citation>
    <scope>NUCLEOTIDE SEQUENCE [LARGE SCALE GENOMIC DNA]</scope>
    <source>
        <strain evidence="5">SB210</strain>
    </source>
</reference>
<dbReference type="GeneID" id="7823054"/>
<dbReference type="Pfam" id="PF00079">
    <property type="entry name" value="Serpin"/>
    <property type="match status" value="1"/>
</dbReference>
<dbReference type="eggNOG" id="KOG2392">
    <property type="taxonomic scope" value="Eukaryota"/>
</dbReference>
<dbReference type="HOGENOM" id="CLU_023330_0_2_1"/>
<comment type="similarity">
    <text evidence="1 2">Belongs to the serpin family.</text>
</comment>
<protein>
    <submittedName>
        <fullName evidence="4">Proteinase inhibitor I4 serpin</fullName>
    </submittedName>
</protein>
<accession>Q22KT6</accession>
<dbReference type="MEROPS" id="I04.073"/>
<dbReference type="AlphaFoldDB" id="Q22KT6"/>
<dbReference type="InterPro" id="IPR023795">
    <property type="entry name" value="Serpin_CS"/>
</dbReference>
<dbReference type="InterPro" id="IPR023796">
    <property type="entry name" value="Serpin_dom"/>
</dbReference>
<dbReference type="InterPro" id="IPR042178">
    <property type="entry name" value="Serpin_sf_1"/>
</dbReference>
<dbReference type="STRING" id="312017.Q22KT6"/>
<dbReference type="GO" id="GO:0004867">
    <property type="term" value="F:serine-type endopeptidase inhibitor activity"/>
    <property type="evidence" value="ECO:0007669"/>
    <property type="project" value="InterPro"/>
</dbReference>
<name>Q22KT6_TETTS</name>
<dbReference type="InterPro" id="IPR036186">
    <property type="entry name" value="Serpin_sf"/>
</dbReference>
<sequence length="370" mass="42387">MEAKQNPISKFCINYLEKIGNESNFFFSPSSIYLALSMVAAGSGGQTLKEFQNVLSFKNIGEICYHINSLSSQFEHSSQEFSILNANKIYASVSNLTQMYKEFISLYFKSGFQQVSFKDPEALRAYINEQVSDQTKGNVKELLQSGFLNQNTNMILVNALYLKAQWLYQFDAQYTQNMKFYLDPSNLEITVLTKMMMKTEIYNYIKFNGFQYIQIPYKNKEFVMEVFLPDLSLKQLEQSLTLEIMQEALKKSQKTKIKLRFPKFKINGKSENIVNVLQQIGLSQAFLPIADFKSISECEELYIKDLFHSATIQVDEIGTEAAASTAIIISQLSKVKEPPQVICDRPFLFTITHIPSKTIIFLGKLVNPQK</sequence>
<dbReference type="RefSeq" id="XP_001033376.2">
    <property type="nucleotide sequence ID" value="XM_001033376.2"/>
</dbReference>
<dbReference type="InParanoid" id="Q22KT6"/>
<feature type="domain" description="Serpin" evidence="3">
    <location>
        <begin position="14"/>
        <end position="368"/>
    </location>
</feature>
<evidence type="ECO:0000256" key="2">
    <source>
        <dbReference type="RuleBase" id="RU000411"/>
    </source>
</evidence>
<dbReference type="PANTHER" id="PTHR11461">
    <property type="entry name" value="SERINE PROTEASE INHIBITOR, SERPIN"/>
    <property type="match status" value="1"/>
</dbReference>
<dbReference type="SMART" id="SM00093">
    <property type="entry name" value="SERPIN"/>
    <property type="match status" value="1"/>
</dbReference>
<dbReference type="Gene3D" id="3.30.497.10">
    <property type="entry name" value="Antithrombin, subunit I, domain 2"/>
    <property type="match status" value="1"/>
</dbReference>
<evidence type="ECO:0000313" key="4">
    <source>
        <dbReference type="EMBL" id="EAR85713.2"/>
    </source>
</evidence>
<dbReference type="OrthoDB" id="419611at2759"/>
<evidence type="ECO:0000313" key="5">
    <source>
        <dbReference type="Proteomes" id="UP000009168"/>
    </source>
</evidence>
<dbReference type="PROSITE" id="PS00284">
    <property type="entry name" value="SERPIN"/>
    <property type="match status" value="1"/>
</dbReference>
<dbReference type="KEGG" id="tet:TTHERM_00311930"/>
<keyword evidence="5" id="KW-1185">Reference proteome</keyword>